<dbReference type="InterPro" id="IPR006015">
    <property type="entry name" value="Universal_stress_UspA"/>
</dbReference>
<dbReference type="RefSeq" id="WP_045669902.1">
    <property type="nucleotide sequence ID" value="NZ_CP011058.1"/>
</dbReference>
<evidence type="ECO:0000256" key="1">
    <source>
        <dbReference type="ARBA" id="ARBA00008791"/>
    </source>
</evidence>
<evidence type="ECO:0000313" key="5">
    <source>
        <dbReference type="Proteomes" id="UP000032633"/>
    </source>
</evidence>
<dbReference type="PANTHER" id="PTHR46268">
    <property type="entry name" value="STRESS RESPONSE PROTEIN NHAX"/>
    <property type="match status" value="1"/>
</dbReference>
<name>A0A0D5NHL3_9BACL</name>
<dbReference type="PIRSF" id="PIRSF006276">
    <property type="entry name" value="UspA"/>
    <property type="match status" value="1"/>
</dbReference>
<keyword evidence="5" id="KW-1185">Reference proteome</keyword>
<feature type="domain" description="UspA" evidence="3">
    <location>
        <begin position="3"/>
        <end position="144"/>
    </location>
</feature>
<accession>A0A0D5NHL3</accession>
<evidence type="ECO:0000313" key="4">
    <source>
        <dbReference type="EMBL" id="AJY74467.1"/>
    </source>
</evidence>
<dbReference type="Pfam" id="PF00582">
    <property type="entry name" value="Usp"/>
    <property type="match status" value="1"/>
</dbReference>
<evidence type="ECO:0000259" key="3">
    <source>
        <dbReference type="Pfam" id="PF00582"/>
    </source>
</evidence>
<dbReference type="SUPFAM" id="SSF52402">
    <property type="entry name" value="Adenine nucleotide alpha hydrolases-like"/>
    <property type="match status" value="1"/>
</dbReference>
<dbReference type="Proteomes" id="UP000032633">
    <property type="component" value="Chromosome"/>
</dbReference>
<dbReference type="GO" id="GO:0005737">
    <property type="term" value="C:cytoplasm"/>
    <property type="evidence" value="ECO:0007669"/>
    <property type="project" value="UniProtKB-SubCell"/>
</dbReference>
<keyword evidence="2" id="KW-0963">Cytoplasm</keyword>
<dbReference type="CDD" id="cd00293">
    <property type="entry name" value="USP-like"/>
    <property type="match status" value="1"/>
</dbReference>
<dbReference type="AlphaFoldDB" id="A0A0D5NHL3"/>
<dbReference type="PATRIC" id="fig|1126833.4.peg.1679"/>
<dbReference type="EMBL" id="CP011058">
    <property type="protein sequence ID" value="AJY74467.1"/>
    <property type="molecule type" value="Genomic_DNA"/>
</dbReference>
<comment type="subcellular location">
    <subcellularLocation>
        <location evidence="2">Cytoplasm</location>
    </subcellularLocation>
</comment>
<gene>
    <name evidence="4" type="ORF">VN24_07635</name>
</gene>
<organism evidence="4 5">
    <name type="scientific">Paenibacillus beijingensis</name>
    <dbReference type="NCBI Taxonomy" id="1126833"/>
    <lineage>
        <taxon>Bacteria</taxon>
        <taxon>Bacillati</taxon>
        <taxon>Bacillota</taxon>
        <taxon>Bacilli</taxon>
        <taxon>Bacillales</taxon>
        <taxon>Paenibacillaceae</taxon>
        <taxon>Paenibacillus</taxon>
    </lineage>
</organism>
<comment type="similarity">
    <text evidence="1 2">Belongs to the universal stress protein A family.</text>
</comment>
<dbReference type="PANTHER" id="PTHR46268:SF6">
    <property type="entry name" value="UNIVERSAL STRESS PROTEIN UP12"/>
    <property type="match status" value="1"/>
</dbReference>
<evidence type="ECO:0000256" key="2">
    <source>
        <dbReference type="PIRNR" id="PIRNR006276"/>
    </source>
</evidence>
<dbReference type="KEGG" id="pbj:VN24_07635"/>
<reference evidence="4 5" key="1">
    <citation type="journal article" date="2015" name="J. Biotechnol.">
        <title>Complete genome sequence of Paenibacillus beijingensis 7188(T) (=DSM 24997(T)), a novel rhizobacterium from jujube garden soil.</title>
        <authorList>
            <person name="Kwak Y."/>
            <person name="Shin J.H."/>
        </authorList>
    </citation>
    <scope>NUCLEOTIDE SEQUENCE [LARGE SCALE GENOMIC DNA]</scope>
    <source>
        <strain evidence="4 5">DSM 24997</strain>
    </source>
</reference>
<dbReference type="HOGENOM" id="CLU_049301_16_2_9"/>
<dbReference type="InterPro" id="IPR006016">
    <property type="entry name" value="UspA"/>
</dbReference>
<protein>
    <recommendedName>
        <fullName evidence="2">Universal stress protein</fullName>
    </recommendedName>
</protein>
<dbReference type="STRING" id="1126833.VN24_07635"/>
<sequence length="144" mass="15279">MPYTKILVGYDGSEQSVRALRSALELASYCKSLIEVVHVYNITPIVIGDTVAGMPSAVQESTKLQAETVAAEARTIIASSTDTPIDVSIVEGDPGKTIVKTARERGSDLIVVGSHGKNGIKELFMGSVSHYVGQHAPMPVLIVK</sequence>
<dbReference type="OrthoDB" id="9777884at2"/>
<proteinExistence type="inferred from homology"/>
<dbReference type="InterPro" id="IPR014729">
    <property type="entry name" value="Rossmann-like_a/b/a_fold"/>
</dbReference>
<dbReference type="Gene3D" id="3.40.50.620">
    <property type="entry name" value="HUPs"/>
    <property type="match status" value="1"/>
</dbReference>
<reference evidence="5" key="2">
    <citation type="submission" date="2015-03" db="EMBL/GenBank/DDBJ databases">
        <title>Genome sequence of Paenibacillus beijingensis strain DSM 24997T.</title>
        <authorList>
            <person name="Kwak Y."/>
            <person name="Shin J.-H."/>
        </authorList>
    </citation>
    <scope>NUCLEOTIDE SEQUENCE [LARGE SCALE GENOMIC DNA]</scope>
    <source>
        <strain evidence="5">DSM 24997</strain>
    </source>
</reference>
<dbReference type="PRINTS" id="PR01438">
    <property type="entry name" value="UNVRSLSTRESS"/>
</dbReference>